<comment type="caution">
    <text evidence="6">The sequence shown here is derived from an EMBL/GenBank/DDBJ whole genome shotgun (WGS) entry which is preliminary data.</text>
</comment>
<dbReference type="EMBL" id="JABFDY010000005">
    <property type="protein sequence ID" value="KAF7707274.1"/>
    <property type="molecule type" value="Genomic_DNA"/>
</dbReference>
<organism evidence="6 7">
    <name type="scientific">Silurus meridionalis</name>
    <name type="common">Southern catfish</name>
    <name type="synonym">Silurus soldatovi meridionalis</name>
    <dbReference type="NCBI Taxonomy" id="175797"/>
    <lineage>
        <taxon>Eukaryota</taxon>
        <taxon>Metazoa</taxon>
        <taxon>Chordata</taxon>
        <taxon>Craniata</taxon>
        <taxon>Vertebrata</taxon>
        <taxon>Euteleostomi</taxon>
        <taxon>Actinopterygii</taxon>
        <taxon>Neopterygii</taxon>
        <taxon>Teleostei</taxon>
        <taxon>Ostariophysi</taxon>
        <taxon>Siluriformes</taxon>
        <taxon>Siluridae</taxon>
        <taxon>Silurus</taxon>
    </lineage>
</organism>
<keyword evidence="4" id="KW-0372">Hormone</keyword>
<comment type="similarity">
    <text evidence="2">Belongs to the urotensin-2 family.</text>
</comment>
<evidence type="ECO:0000313" key="7">
    <source>
        <dbReference type="Proteomes" id="UP000606274"/>
    </source>
</evidence>
<evidence type="ECO:0000313" key="6">
    <source>
        <dbReference type="EMBL" id="KAF7707274.1"/>
    </source>
</evidence>
<reference evidence="6" key="1">
    <citation type="submission" date="2020-08" db="EMBL/GenBank/DDBJ databases">
        <title>Chromosome-level assembly of Southern catfish (Silurus meridionalis) provides insights into visual adaptation to the nocturnal and benthic lifestyles.</title>
        <authorList>
            <person name="Zhang Y."/>
            <person name="Wang D."/>
            <person name="Peng Z."/>
        </authorList>
    </citation>
    <scope>NUCLEOTIDE SEQUENCE</scope>
    <source>
        <strain evidence="6">SWU-2019-XX</strain>
        <tissue evidence="6">Muscle</tissue>
    </source>
</reference>
<evidence type="ECO:0000256" key="3">
    <source>
        <dbReference type="ARBA" id="ARBA00022525"/>
    </source>
</evidence>
<evidence type="ECO:0000256" key="4">
    <source>
        <dbReference type="ARBA" id="ARBA00022702"/>
    </source>
</evidence>
<dbReference type="InterPro" id="IPR001483">
    <property type="entry name" value="Urotensin_II"/>
</dbReference>
<comment type="subcellular location">
    <subcellularLocation>
        <location evidence="1">Secreted</location>
    </subcellularLocation>
</comment>
<dbReference type="GO" id="GO:0005576">
    <property type="term" value="C:extracellular region"/>
    <property type="evidence" value="ECO:0007669"/>
    <property type="project" value="UniProtKB-SubCell"/>
</dbReference>
<keyword evidence="3" id="KW-0964">Secreted</keyword>
<sequence>MALKDIKPKSFSTGRKQRRQELQDSASMLSVALLYILAMVFPAVNALPLYSDTALTPHEDLLQKLVTEIEDGQSNELSPQRDIKTILPILIHQERDRDTWSKEAKENVQKDKMNHMVDDLKEVVMKLAAADNLRSQGFLRSEQNLPKPSKRACFWKYCVTN</sequence>
<name>A0A8T0BJP0_SILME</name>
<gene>
    <name evidence="6" type="ORF">HF521_018492</name>
</gene>
<evidence type="ECO:0008006" key="8">
    <source>
        <dbReference type="Google" id="ProtNLM"/>
    </source>
</evidence>
<evidence type="ECO:0000256" key="5">
    <source>
        <dbReference type="ARBA" id="ARBA00023157"/>
    </source>
</evidence>
<keyword evidence="7" id="KW-1185">Reference proteome</keyword>
<evidence type="ECO:0000256" key="1">
    <source>
        <dbReference type="ARBA" id="ARBA00004613"/>
    </source>
</evidence>
<evidence type="ECO:0000256" key="2">
    <source>
        <dbReference type="ARBA" id="ARBA00006719"/>
    </source>
</evidence>
<dbReference type="GO" id="GO:0005179">
    <property type="term" value="F:hormone activity"/>
    <property type="evidence" value="ECO:0007669"/>
    <property type="project" value="UniProtKB-KW"/>
</dbReference>
<proteinExistence type="inferred from homology"/>
<dbReference type="Proteomes" id="UP000606274">
    <property type="component" value="Unassembled WGS sequence"/>
</dbReference>
<keyword evidence="5" id="KW-1015">Disulfide bond</keyword>
<accession>A0A8T0BJP0</accession>
<dbReference type="PROSITE" id="PS00984">
    <property type="entry name" value="UROTENSIN_II"/>
    <property type="match status" value="1"/>
</dbReference>
<protein>
    <recommendedName>
        <fullName evidence="8">Urotensin-related peptide 1</fullName>
    </recommendedName>
</protein>
<dbReference type="AlphaFoldDB" id="A0A8T0BJP0"/>
<dbReference type="GO" id="GO:0008217">
    <property type="term" value="P:regulation of blood pressure"/>
    <property type="evidence" value="ECO:0007669"/>
    <property type="project" value="InterPro"/>
</dbReference>
<dbReference type="GO" id="GO:0097746">
    <property type="term" value="P:blood vessel diameter maintenance"/>
    <property type="evidence" value="ECO:0007669"/>
    <property type="project" value="InterPro"/>
</dbReference>